<evidence type="ECO:0000313" key="1">
    <source>
        <dbReference type="EMBL" id="MBX48051.1"/>
    </source>
</evidence>
<reference evidence="1" key="1">
    <citation type="submission" date="2018-02" db="EMBL/GenBank/DDBJ databases">
        <title>Rhizophora mucronata_Transcriptome.</title>
        <authorList>
            <person name="Meera S.P."/>
            <person name="Sreeshan A."/>
            <person name="Augustine A."/>
        </authorList>
    </citation>
    <scope>NUCLEOTIDE SEQUENCE</scope>
    <source>
        <tissue evidence="1">Leaf</tissue>
    </source>
</reference>
<proteinExistence type="predicted"/>
<dbReference type="AlphaFoldDB" id="A0A2P2P089"/>
<name>A0A2P2P089_RHIMU</name>
<organism evidence="1">
    <name type="scientific">Rhizophora mucronata</name>
    <name type="common">Asiatic mangrove</name>
    <dbReference type="NCBI Taxonomy" id="61149"/>
    <lineage>
        <taxon>Eukaryota</taxon>
        <taxon>Viridiplantae</taxon>
        <taxon>Streptophyta</taxon>
        <taxon>Embryophyta</taxon>
        <taxon>Tracheophyta</taxon>
        <taxon>Spermatophyta</taxon>
        <taxon>Magnoliopsida</taxon>
        <taxon>eudicotyledons</taxon>
        <taxon>Gunneridae</taxon>
        <taxon>Pentapetalae</taxon>
        <taxon>rosids</taxon>
        <taxon>fabids</taxon>
        <taxon>Malpighiales</taxon>
        <taxon>Rhizophoraceae</taxon>
        <taxon>Rhizophora</taxon>
    </lineage>
</organism>
<dbReference type="EMBL" id="GGEC01067567">
    <property type="protein sequence ID" value="MBX48051.1"/>
    <property type="molecule type" value="Transcribed_RNA"/>
</dbReference>
<protein>
    <submittedName>
        <fullName evidence="1">Uncharacterized protein</fullName>
    </submittedName>
</protein>
<accession>A0A2P2P089</accession>
<sequence length="56" mass="6480">MLYIGLGGLLRNWEIIFKKIPIHHFFFICGFKRALPTGKNSSYLLRVLLSLFPSLV</sequence>